<dbReference type="PIRSF" id="PIRSF001338">
    <property type="entry name" value="AIR_carboxylase"/>
    <property type="match status" value="1"/>
</dbReference>
<dbReference type="PANTHER" id="PTHR23046">
    <property type="entry name" value="PHOSPHORIBOSYLAMINOIMIDAZOLE CARBOXYLASE CATALYTIC SUBUNIT"/>
    <property type="match status" value="1"/>
</dbReference>
<keyword evidence="1 3" id="KW-0658">Purine biosynthesis</keyword>
<dbReference type="PANTHER" id="PTHR23046:SF2">
    <property type="entry name" value="PHOSPHORIBOSYLAMINOIMIDAZOLE CARBOXYLASE"/>
    <property type="match status" value="1"/>
</dbReference>
<dbReference type="EC" id="5.4.99.18" evidence="3 4"/>
<dbReference type="OrthoDB" id="9791908at2"/>
<dbReference type="PATRIC" id="fig|1298851.3.peg.1012"/>
<feature type="binding site" evidence="3 5">
    <location>
        <position position="13"/>
    </location>
    <ligand>
        <name>substrate</name>
    </ligand>
</feature>
<dbReference type="KEGG" id="ttk:TST_0973"/>
<evidence type="ECO:0000259" key="7">
    <source>
        <dbReference type="SMART" id="SM01001"/>
    </source>
</evidence>
<dbReference type="HAMAP" id="MF_01929">
    <property type="entry name" value="PurE_classI"/>
    <property type="match status" value="1"/>
</dbReference>
<dbReference type="InterPro" id="IPR033747">
    <property type="entry name" value="PurE_ClassI"/>
</dbReference>
<gene>
    <name evidence="3 8" type="primary">purE</name>
    <name evidence="8" type="ORF">TST_0973</name>
</gene>
<feature type="binding site" evidence="3 5">
    <location>
        <position position="10"/>
    </location>
    <ligand>
        <name>substrate</name>
    </ligand>
</feature>
<name>A0A0S3QTW1_THET7</name>
<dbReference type="AlphaFoldDB" id="A0A0S3QTW1"/>
<evidence type="ECO:0000256" key="1">
    <source>
        <dbReference type="ARBA" id="ARBA00022755"/>
    </source>
</evidence>
<evidence type="ECO:0000256" key="3">
    <source>
        <dbReference type="HAMAP-Rule" id="MF_01929"/>
    </source>
</evidence>
<dbReference type="RefSeq" id="WP_068549767.1">
    <property type="nucleotide sequence ID" value="NZ_AP013035.1"/>
</dbReference>
<reference evidence="9" key="1">
    <citation type="journal article" date="2018" name="Science">
        <title>A primordial and reversible TCA cycle in a facultatively chemolithoautotrophic thermophile.</title>
        <authorList>
            <person name="Nunoura T."/>
            <person name="Chikaraishi Y."/>
            <person name="Izaki R."/>
            <person name="Suwa T."/>
            <person name="Sato T."/>
            <person name="Harada T."/>
            <person name="Mori K."/>
            <person name="Kato Y."/>
            <person name="Miyazaki M."/>
            <person name="Shimamura S."/>
            <person name="Yanagawa K."/>
            <person name="Shuto A."/>
            <person name="Ohkouchi N."/>
            <person name="Fujita N."/>
            <person name="Takaki Y."/>
            <person name="Atomi H."/>
            <person name="Takai K."/>
        </authorList>
    </citation>
    <scope>NUCLEOTIDE SEQUENCE [LARGE SCALE GENOMIC DNA]</scope>
    <source>
        <strain evidence="9">DSM 17441 / JCM 13301 / NBRC 103674 / ABI70S6</strain>
    </source>
</reference>
<proteinExistence type="inferred from homology"/>
<feature type="transmembrane region" description="Helical" evidence="6">
    <location>
        <begin position="63"/>
        <end position="88"/>
    </location>
</feature>
<evidence type="ECO:0000256" key="5">
    <source>
        <dbReference type="PIRSR" id="PIRSR001338-1"/>
    </source>
</evidence>
<dbReference type="GO" id="GO:0034023">
    <property type="term" value="F:5-(carboxyamino)imidazole ribonucleotide mutase activity"/>
    <property type="evidence" value="ECO:0007669"/>
    <property type="project" value="UniProtKB-UniRule"/>
</dbReference>
<dbReference type="SMART" id="SM01001">
    <property type="entry name" value="AIRC"/>
    <property type="match status" value="1"/>
</dbReference>
<keyword evidence="6" id="KW-0472">Membrane</keyword>
<evidence type="ECO:0000256" key="2">
    <source>
        <dbReference type="ARBA" id="ARBA00023235"/>
    </source>
</evidence>
<keyword evidence="6" id="KW-0812">Transmembrane</keyword>
<feature type="binding site" evidence="3 5">
    <location>
        <position position="40"/>
    </location>
    <ligand>
        <name>substrate</name>
    </ligand>
</feature>
<dbReference type="GO" id="GO:0006189">
    <property type="term" value="P:'de novo' IMP biosynthetic process"/>
    <property type="evidence" value="ECO:0007669"/>
    <property type="project" value="UniProtKB-UniRule"/>
</dbReference>
<comment type="function">
    <text evidence="3 4">Catalyzes the conversion of N5-carboxyaminoimidazole ribonucleotide (N5-CAIR) to 4-carboxy-5-aminoimidazole ribonucleotide (CAIR).</text>
</comment>
<dbReference type="InterPro" id="IPR024694">
    <property type="entry name" value="PurE_prokaryotes"/>
</dbReference>
<protein>
    <recommendedName>
        <fullName evidence="3 4">N5-carboxyaminoimidazole ribonucleotide mutase</fullName>
        <shortName evidence="3 4">N5-CAIR mutase</shortName>
        <ecNumber evidence="3 4">5.4.99.18</ecNumber>
    </recommendedName>
    <alternativeName>
        <fullName evidence="3">5-(carboxyamino)imidazole ribonucleotide mutase</fullName>
    </alternativeName>
</protein>
<dbReference type="EMBL" id="AP013035">
    <property type="protein sequence ID" value="BAT71771.1"/>
    <property type="molecule type" value="Genomic_DNA"/>
</dbReference>
<sequence>MPKVAVIMGSVKDSKWVEDAVKVLEQFGVDYEVKVLSAHRTPEALKKYVEDFEKDGGKIIVALAGYAAHLAGVIAAYTVLPVIAVPLATSPLLGFDSLLAMVQMPKGVPVATVAVNGAANGALLAVEMLALSEKGLKEKLLSYRRRMAEEVLEANKC</sequence>
<dbReference type="InterPro" id="IPR000031">
    <property type="entry name" value="PurE_dom"/>
</dbReference>
<dbReference type="Proteomes" id="UP000063234">
    <property type="component" value="Chromosome"/>
</dbReference>
<dbReference type="Pfam" id="PF00731">
    <property type="entry name" value="AIRC"/>
    <property type="match status" value="1"/>
</dbReference>
<keyword evidence="9" id="KW-1185">Reference proteome</keyword>
<keyword evidence="6" id="KW-1133">Transmembrane helix</keyword>
<comment type="pathway">
    <text evidence="3 4">Purine metabolism; IMP biosynthesis via de novo pathway; 5-amino-1-(5-phospho-D-ribosyl)imidazole-4-carboxylate from 5-amino-1-(5-phospho-D-ribosyl)imidazole (N5-CAIR route): step 2/2.</text>
</comment>
<comment type="similarity">
    <text evidence="3">Belongs to the AIR carboxylase family. Class I subfamily.</text>
</comment>
<evidence type="ECO:0000313" key="8">
    <source>
        <dbReference type="EMBL" id="BAT71771.1"/>
    </source>
</evidence>
<evidence type="ECO:0000256" key="4">
    <source>
        <dbReference type="PIRNR" id="PIRNR001338"/>
    </source>
</evidence>
<dbReference type="UniPathway" id="UPA00074">
    <property type="reaction ID" value="UER00943"/>
</dbReference>
<organism evidence="8 9">
    <name type="scientific">Thermosulfidibacter takaii (strain DSM 17441 / JCM 13301 / NBRC 103674 / ABI70S6)</name>
    <dbReference type="NCBI Taxonomy" id="1298851"/>
    <lineage>
        <taxon>Bacteria</taxon>
        <taxon>Pseudomonadati</taxon>
        <taxon>Thermosulfidibacterota</taxon>
        <taxon>Thermosulfidibacteria</taxon>
        <taxon>Thermosulfidibacterales</taxon>
        <taxon>Thermosulfidibacteraceae</taxon>
    </lineage>
</organism>
<keyword evidence="2 3" id="KW-0413">Isomerase</keyword>
<evidence type="ECO:0000256" key="6">
    <source>
        <dbReference type="SAM" id="Phobius"/>
    </source>
</evidence>
<accession>A0A0S3QTW1</accession>
<dbReference type="SUPFAM" id="SSF52255">
    <property type="entry name" value="N5-CAIR mutase (phosphoribosylaminoimidazole carboxylase, PurE)"/>
    <property type="match status" value="1"/>
</dbReference>
<feature type="transmembrane region" description="Helical" evidence="6">
    <location>
        <begin position="108"/>
        <end position="131"/>
    </location>
</feature>
<dbReference type="STRING" id="1298851.TST_0973"/>
<feature type="domain" description="PurE" evidence="7">
    <location>
        <begin position="2"/>
        <end position="151"/>
    </location>
</feature>
<evidence type="ECO:0000313" key="9">
    <source>
        <dbReference type="Proteomes" id="UP000063234"/>
    </source>
</evidence>
<dbReference type="NCBIfam" id="TIGR01162">
    <property type="entry name" value="purE"/>
    <property type="match status" value="1"/>
</dbReference>
<dbReference type="Gene3D" id="3.40.50.1970">
    <property type="match status" value="1"/>
</dbReference>
<comment type="catalytic activity">
    <reaction evidence="3 4">
        <text>5-carboxyamino-1-(5-phospho-D-ribosyl)imidazole + H(+) = 5-amino-1-(5-phospho-D-ribosyl)imidazole-4-carboxylate</text>
        <dbReference type="Rhea" id="RHEA:13193"/>
        <dbReference type="ChEBI" id="CHEBI:15378"/>
        <dbReference type="ChEBI" id="CHEBI:58730"/>
        <dbReference type="ChEBI" id="CHEBI:77657"/>
        <dbReference type="EC" id="5.4.99.18"/>
    </reaction>
</comment>